<sequence length="201" mass="21395">MPAVRESRRQAVLVAAVAVVERDGVRGLTLDAVAAETGMTKPGLLYHFPTREHLLAAVQEHVARTWDDDMADLAGGRPEDVTARARQAAYVRLCAAGTTRAELLLVLESLSEPGAHPPWAAAVERWAPTPAEDADDDEVRAFLARLAADGLWMHEASSGSPLPAGLRRRLVEALEAVPLPDRAACGPPARGAGASPEPRRP</sequence>
<gene>
    <name evidence="7" type="ORF">EDC03_3166</name>
</gene>
<protein>
    <submittedName>
        <fullName evidence="7">TetR family transcriptional regulator</fullName>
    </submittedName>
</protein>
<keyword evidence="2 4" id="KW-0238">DNA-binding</keyword>
<dbReference type="InterPro" id="IPR041479">
    <property type="entry name" value="TetR_CgmR_C"/>
</dbReference>
<keyword evidence="8" id="KW-1185">Reference proteome</keyword>
<dbReference type="Gene3D" id="1.10.357.10">
    <property type="entry name" value="Tetracycline Repressor, domain 2"/>
    <property type="match status" value="1"/>
</dbReference>
<evidence type="ECO:0000313" key="7">
    <source>
        <dbReference type="EMBL" id="ROP26929.1"/>
    </source>
</evidence>
<feature type="region of interest" description="Disordered" evidence="5">
    <location>
        <begin position="181"/>
        <end position="201"/>
    </location>
</feature>
<keyword evidence="3" id="KW-0804">Transcription</keyword>
<evidence type="ECO:0000313" key="8">
    <source>
        <dbReference type="Proteomes" id="UP000276232"/>
    </source>
</evidence>
<feature type="domain" description="HTH tetR-type" evidence="6">
    <location>
        <begin position="6"/>
        <end position="66"/>
    </location>
</feature>
<evidence type="ECO:0000256" key="5">
    <source>
        <dbReference type="SAM" id="MobiDB-lite"/>
    </source>
</evidence>
<dbReference type="InterPro" id="IPR050109">
    <property type="entry name" value="HTH-type_TetR-like_transc_reg"/>
</dbReference>
<organism evidence="7 8">
    <name type="scientific">Pseudokineococcus lusitanus</name>
    <dbReference type="NCBI Taxonomy" id="763993"/>
    <lineage>
        <taxon>Bacteria</taxon>
        <taxon>Bacillati</taxon>
        <taxon>Actinomycetota</taxon>
        <taxon>Actinomycetes</taxon>
        <taxon>Kineosporiales</taxon>
        <taxon>Kineosporiaceae</taxon>
        <taxon>Pseudokineococcus</taxon>
    </lineage>
</organism>
<evidence type="ECO:0000256" key="1">
    <source>
        <dbReference type="ARBA" id="ARBA00023015"/>
    </source>
</evidence>
<dbReference type="SUPFAM" id="SSF46689">
    <property type="entry name" value="Homeodomain-like"/>
    <property type="match status" value="1"/>
</dbReference>
<keyword evidence="1" id="KW-0805">Transcription regulation</keyword>
<dbReference type="InterPro" id="IPR009057">
    <property type="entry name" value="Homeodomain-like_sf"/>
</dbReference>
<comment type="caution">
    <text evidence="7">The sequence shown here is derived from an EMBL/GenBank/DDBJ whole genome shotgun (WGS) entry which is preliminary data.</text>
</comment>
<evidence type="ECO:0000256" key="2">
    <source>
        <dbReference type="ARBA" id="ARBA00023125"/>
    </source>
</evidence>
<dbReference type="InterPro" id="IPR001647">
    <property type="entry name" value="HTH_TetR"/>
</dbReference>
<dbReference type="PROSITE" id="PS50977">
    <property type="entry name" value="HTH_TETR_2"/>
    <property type="match status" value="1"/>
</dbReference>
<evidence type="ECO:0000256" key="3">
    <source>
        <dbReference type="ARBA" id="ARBA00023163"/>
    </source>
</evidence>
<name>A0A3N1G9L7_9ACTN</name>
<feature type="compositionally biased region" description="Low complexity" evidence="5">
    <location>
        <begin position="182"/>
        <end position="201"/>
    </location>
</feature>
<dbReference type="SUPFAM" id="SSF48498">
    <property type="entry name" value="Tetracyclin repressor-like, C-terminal domain"/>
    <property type="match status" value="1"/>
</dbReference>
<dbReference type="Pfam" id="PF00440">
    <property type="entry name" value="TetR_N"/>
    <property type="match status" value="1"/>
</dbReference>
<dbReference type="Pfam" id="PF17937">
    <property type="entry name" value="TetR_C_28"/>
    <property type="match status" value="1"/>
</dbReference>
<proteinExistence type="predicted"/>
<dbReference type="PANTHER" id="PTHR30055">
    <property type="entry name" value="HTH-TYPE TRANSCRIPTIONAL REGULATOR RUTR"/>
    <property type="match status" value="1"/>
</dbReference>
<dbReference type="PANTHER" id="PTHR30055:SF234">
    <property type="entry name" value="HTH-TYPE TRANSCRIPTIONAL REGULATOR BETI"/>
    <property type="match status" value="1"/>
</dbReference>
<dbReference type="InParanoid" id="A0A3N1G9L7"/>
<dbReference type="InterPro" id="IPR036271">
    <property type="entry name" value="Tet_transcr_reg_TetR-rel_C_sf"/>
</dbReference>
<accession>A0A3N1G9L7</accession>
<feature type="DNA-binding region" description="H-T-H motif" evidence="4">
    <location>
        <begin position="29"/>
        <end position="48"/>
    </location>
</feature>
<evidence type="ECO:0000259" key="6">
    <source>
        <dbReference type="PROSITE" id="PS50977"/>
    </source>
</evidence>
<dbReference type="GO" id="GO:0000976">
    <property type="term" value="F:transcription cis-regulatory region binding"/>
    <property type="evidence" value="ECO:0007669"/>
    <property type="project" value="TreeGrafter"/>
</dbReference>
<dbReference type="EMBL" id="RJKN01000009">
    <property type="protein sequence ID" value="ROP26929.1"/>
    <property type="molecule type" value="Genomic_DNA"/>
</dbReference>
<dbReference type="Proteomes" id="UP000276232">
    <property type="component" value="Unassembled WGS sequence"/>
</dbReference>
<evidence type="ECO:0000256" key="4">
    <source>
        <dbReference type="PROSITE-ProRule" id="PRU00335"/>
    </source>
</evidence>
<reference evidence="7 8" key="1">
    <citation type="journal article" date="2015" name="Stand. Genomic Sci.">
        <title>Genomic Encyclopedia of Bacterial and Archaeal Type Strains, Phase III: the genomes of soil and plant-associated and newly described type strains.</title>
        <authorList>
            <person name="Whitman W.B."/>
            <person name="Woyke T."/>
            <person name="Klenk H.P."/>
            <person name="Zhou Y."/>
            <person name="Lilburn T.G."/>
            <person name="Beck B.J."/>
            <person name="De Vos P."/>
            <person name="Vandamme P."/>
            <person name="Eisen J.A."/>
            <person name="Garrity G."/>
            <person name="Hugenholtz P."/>
            <person name="Kyrpides N.C."/>
        </authorList>
    </citation>
    <scope>NUCLEOTIDE SEQUENCE [LARGE SCALE GENOMIC DNA]</scope>
    <source>
        <strain evidence="7 8">CECT 7306</strain>
    </source>
</reference>
<dbReference type="AlphaFoldDB" id="A0A3N1G9L7"/>
<dbReference type="GO" id="GO:0003700">
    <property type="term" value="F:DNA-binding transcription factor activity"/>
    <property type="evidence" value="ECO:0007669"/>
    <property type="project" value="TreeGrafter"/>
</dbReference>